<dbReference type="InterPro" id="IPR020449">
    <property type="entry name" value="Tscrpt_reg_AraC-type_HTH"/>
</dbReference>
<evidence type="ECO:0000313" key="9">
    <source>
        <dbReference type="Proteomes" id="UP000325218"/>
    </source>
</evidence>
<dbReference type="PROSITE" id="PS00041">
    <property type="entry name" value="HTH_ARAC_FAMILY_1"/>
    <property type="match status" value="1"/>
</dbReference>
<feature type="domain" description="Response regulatory" evidence="7">
    <location>
        <begin position="6"/>
        <end position="131"/>
    </location>
</feature>
<evidence type="ECO:0000256" key="3">
    <source>
        <dbReference type="ARBA" id="ARBA00023163"/>
    </source>
</evidence>
<dbReference type="PANTHER" id="PTHR43280">
    <property type="entry name" value="ARAC-FAMILY TRANSCRIPTIONAL REGULATOR"/>
    <property type="match status" value="1"/>
</dbReference>
<dbReference type="GO" id="GO:0000160">
    <property type="term" value="P:phosphorelay signal transduction system"/>
    <property type="evidence" value="ECO:0007669"/>
    <property type="project" value="InterPro"/>
</dbReference>
<dbReference type="EMBL" id="VSDO01000004">
    <property type="protein sequence ID" value="TYA11374.1"/>
    <property type="molecule type" value="Genomic_DNA"/>
</dbReference>
<dbReference type="SMART" id="SM00448">
    <property type="entry name" value="REC"/>
    <property type="match status" value="1"/>
</dbReference>
<evidence type="ECO:0000313" key="8">
    <source>
        <dbReference type="EMBL" id="TYA11374.1"/>
    </source>
</evidence>
<dbReference type="InterPro" id="IPR018062">
    <property type="entry name" value="HTH_AraC-typ_CS"/>
</dbReference>
<dbReference type="Pfam" id="PF00072">
    <property type="entry name" value="Response_reg"/>
    <property type="match status" value="1"/>
</dbReference>
<dbReference type="Gene3D" id="1.10.10.60">
    <property type="entry name" value="Homeodomain-like"/>
    <property type="match status" value="2"/>
</dbReference>
<dbReference type="PRINTS" id="PR00032">
    <property type="entry name" value="HTHARAC"/>
</dbReference>
<dbReference type="Pfam" id="PF12833">
    <property type="entry name" value="HTH_18"/>
    <property type="match status" value="1"/>
</dbReference>
<comment type="caution">
    <text evidence="8">The sequence shown here is derived from an EMBL/GenBank/DDBJ whole genome shotgun (WGS) entry which is preliminary data.</text>
</comment>
<dbReference type="RefSeq" id="WP_148455142.1">
    <property type="nucleotide sequence ID" value="NZ_VSDO01000004.1"/>
</dbReference>
<keyword evidence="1" id="KW-0805">Transcription regulation</keyword>
<dbReference type="GO" id="GO:0003700">
    <property type="term" value="F:DNA-binding transcription factor activity"/>
    <property type="evidence" value="ECO:0007669"/>
    <property type="project" value="InterPro"/>
</dbReference>
<reference evidence="8 9" key="1">
    <citation type="submission" date="2019-08" db="EMBL/GenBank/DDBJ databases">
        <title>Genome sequencing of Paenibacillus faecis DSM 23593(T).</title>
        <authorList>
            <person name="Kook J.-K."/>
            <person name="Park S.-N."/>
            <person name="Lim Y.K."/>
        </authorList>
    </citation>
    <scope>NUCLEOTIDE SEQUENCE [LARGE SCALE GENOMIC DNA]</scope>
    <source>
        <strain evidence="8 9">DSM 23593</strain>
    </source>
</reference>
<evidence type="ECO:0000259" key="6">
    <source>
        <dbReference type="PROSITE" id="PS01124"/>
    </source>
</evidence>
<dbReference type="AlphaFoldDB" id="A0A5D0CQ27"/>
<gene>
    <name evidence="8" type="ORF">FRY98_19670</name>
</gene>
<keyword evidence="3" id="KW-0804">Transcription</keyword>
<evidence type="ECO:0000256" key="4">
    <source>
        <dbReference type="PROSITE-ProRule" id="PRU00169"/>
    </source>
</evidence>
<proteinExistence type="predicted"/>
<dbReference type="SMART" id="SM00342">
    <property type="entry name" value="HTH_ARAC"/>
    <property type="match status" value="1"/>
</dbReference>
<dbReference type="SUPFAM" id="SSF46689">
    <property type="entry name" value="Homeodomain-like"/>
    <property type="match status" value="2"/>
</dbReference>
<dbReference type="PROSITE" id="PS50110">
    <property type="entry name" value="RESPONSE_REGULATORY"/>
    <property type="match status" value="1"/>
</dbReference>
<dbReference type="OrthoDB" id="9788446at2"/>
<dbReference type="InterPro" id="IPR011006">
    <property type="entry name" value="CheY-like_superfamily"/>
</dbReference>
<dbReference type="PANTHER" id="PTHR43280:SF2">
    <property type="entry name" value="HTH-TYPE TRANSCRIPTIONAL REGULATOR EXSA"/>
    <property type="match status" value="1"/>
</dbReference>
<keyword evidence="9" id="KW-1185">Reference proteome</keyword>
<dbReference type="PROSITE" id="PS01124">
    <property type="entry name" value="HTH_ARAC_FAMILY_2"/>
    <property type="match status" value="1"/>
</dbReference>
<dbReference type="InterPro" id="IPR001789">
    <property type="entry name" value="Sig_transdc_resp-reg_receiver"/>
</dbReference>
<keyword evidence="4" id="KW-0597">Phosphoprotein</keyword>
<name>A0A5D0CQ27_9BACL</name>
<evidence type="ECO:0000256" key="1">
    <source>
        <dbReference type="ARBA" id="ARBA00023015"/>
    </source>
</evidence>
<dbReference type="SUPFAM" id="SSF52172">
    <property type="entry name" value="CheY-like"/>
    <property type="match status" value="1"/>
</dbReference>
<dbReference type="Proteomes" id="UP000325218">
    <property type="component" value="Unassembled WGS sequence"/>
</dbReference>
<feature type="region of interest" description="Disordered" evidence="5">
    <location>
        <begin position="256"/>
        <end position="283"/>
    </location>
</feature>
<evidence type="ECO:0000256" key="2">
    <source>
        <dbReference type="ARBA" id="ARBA00023125"/>
    </source>
</evidence>
<dbReference type="Gene3D" id="3.40.50.2300">
    <property type="match status" value="1"/>
</dbReference>
<evidence type="ECO:0000259" key="7">
    <source>
        <dbReference type="PROSITE" id="PS50110"/>
    </source>
</evidence>
<feature type="modified residue" description="4-aspartylphosphate" evidence="4">
    <location>
        <position position="58"/>
    </location>
</feature>
<dbReference type="InterPro" id="IPR018060">
    <property type="entry name" value="HTH_AraC"/>
</dbReference>
<sequence>MWRRKVILIVDDEPRTRQGLKNMLESWSGGRYEVLTAEHAPQAMELLAKEPVVLLISDIRMPEISGLSLVERLSAAEAEGEAGAAYRPAVILISGYAEFEYAQQAIQLGVVNYLLKPIRREKLIDTVERALQIGEERSRATLLARMMDRKLLEAAGELNSVAEPVKEALRYVEEHLEQGLGLRDAAQHVHLNPSYFSVLFKEQMGMTFIEYVTRLRIQKAKELLLQTKLPVGEIAERVGYQTTKYFNKVFKEYEGHSPGSYRNEVKGQAPEVPGPNEDPNEPN</sequence>
<feature type="domain" description="HTH araC/xylS-type" evidence="6">
    <location>
        <begin position="166"/>
        <end position="264"/>
    </location>
</feature>
<organism evidence="8 9">
    <name type="scientific">Paenibacillus faecis</name>
    <dbReference type="NCBI Taxonomy" id="862114"/>
    <lineage>
        <taxon>Bacteria</taxon>
        <taxon>Bacillati</taxon>
        <taxon>Bacillota</taxon>
        <taxon>Bacilli</taxon>
        <taxon>Bacillales</taxon>
        <taxon>Paenibacillaceae</taxon>
        <taxon>Paenibacillus</taxon>
    </lineage>
</organism>
<dbReference type="GO" id="GO:0043565">
    <property type="term" value="F:sequence-specific DNA binding"/>
    <property type="evidence" value="ECO:0007669"/>
    <property type="project" value="InterPro"/>
</dbReference>
<dbReference type="InterPro" id="IPR009057">
    <property type="entry name" value="Homeodomain-like_sf"/>
</dbReference>
<dbReference type="CDD" id="cd17536">
    <property type="entry name" value="REC_YesN-like"/>
    <property type="match status" value="1"/>
</dbReference>
<accession>A0A5D0CQ27</accession>
<protein>
    <submittedName>
        <fullName evidence="8">Response regulator</fullName>
    </submittedName>
</protein>
<keyword evidence="2" id="KW-0238">DNA-binding</keyword>
<evidence type="ECO:0000256" key="5">
    <source>
        <dbReference type="SAM" id="MobiDB-lite"/>
    </source>
</evidence>